<organism evidence="2 3">
    <name type="scientific">Nonomuraea monospora</name>
    <dbReference type="NCBI Taxonomy" id="568818"/>
    <lineage>
        <taxon>Bacteria</taxon>
        <taxon>Bacillati</taxon>
        <taxon>Actinomycetota</taxon>
        <taxon>Actinomycetes</taxon>
        <taxon>Streptosporangiales</taxon>
        <taxon>Streptosporangiaceae</taxon>
        <taxon>Nonomuraea</taxon>
    </lineage>
</organism>
<dbReference type="SUPFAM" id="SSF53254">
    <property type="entry name" value="Phosphoglycerate mutase-like"/>
    <property type="match status" value="1"/>
</dbReference>
<dbReference type="InterPro" id="IPR013078">
    <property type="entry name" value="His_Pase_superF_clade-1"/>
</dbReference>
<protein>
    <recommendedName>
        <fullName evidence="4">Histidine phosphatase family protein</fullName>
    </recommendedName>
</protein>
<evidence type="ECO:0000256" key="1">
    <source>
        <dbReference type="ARBA" id="ARBA00022801"/>
    </source>
</evidence>
<proteinExistence type="predicted"/>
<dbReference type="PANTHER" id="PTHR46517">
    <property type="entry name" value="FRUCTOSE-2,6-BISPHOSPHATASE TIGAR"/>
    <property type="match status" value="1"/>
</dbReference>
<dbReference type="RefSeq" id="WP_344470595.1">
    <property type="nucleotide sequence ID" value="NZ_BAAAQX010000001.1"/>
</dbReference>
<accession>A0ABN3C6Q9</accession>
<name>A0ABN3C6Q9_9ACTN</name>
<evidence type="ECO:0008006" key="4">
    <source>
        <dbReference type="Google" id="ProtNLM"/>
    </source>
</evidence>
<dbReference type="Proteomes" id="UP001499843">
    <property type="component" value="Unassembled WGS sequence"/>
</dbReference>
<keyword evidence="3" id="KW-1185">Reference proteome</keyword>
<reference evidence="2 3" key="1">
    <citation type="journal article" date="2019" name="Int. J. Syst. Evol. Microbiol.">
        <title>The Global Catalogue of Microorganisms (GCM) 10K type strain sequencing project: providing services to taxonomists for standard genome sequencing and annotation.</title>
        <authorList>
            <consortium name="The Broad Institute Genomics Platform"/>
            <consortium name="The Broad Institute Genome Sequencing Center for Infectious Disease"/>
            <person name="Wu L."/>
            <person name="Ma J."/>
        </authorList>
    </citation>
    <scope>NUCLEOTIDE SEQUENCE [LARGE SCALE GENOMIC DNA]</scope>
    <source>
        <strain evidence="2 3">JCM 16114</strain>
    </source>
</reference>
<keyword evidence="1" id="KW-0378">Hydrolase</keyword>
<dbReference type="Pfam" id="PF00300">
    <property type="entry name" value="His_Phos_1"/>
    <property type="match status" value="1"/>
</dbReference>
<evidence type="ECO:0000313" key="2">
    <source>
        <dbReference type="EMBL" id="GAA2204848.1"/>
    </source>
</evidence>
<dbReference type="InterPro" id="IPR051695">
    <property type="entry name" value="Phosphoglycerate_Mutase"/>
</dbReference>
<dbReference type="Gene3D" id="3.40.50.1240">
    <property type="entry name" value="Phosphoglycerate mutase-like"/>
    <property type="match status" value="1"/>
</dbReference>
<dbReference type="EMBL" id="BAAAQX010000001">
    <property type="protein sequence ID" value="GAA2204848.1"/>
    <property type="molecule type" value="Genomic_DNA"/>
</dbReference>
<dbReference type="InterPro" id="IPR029033">
    <property type="entry name" value="His_PPase_superfam"/>
</dbReference>
<comment type="caution">
    <text evidence="2">The sequence shown here is derived from an EMBL/GenBank/DDBJ whole genome shotgun (WGS) entry which is preliminary data.</text>
</comment>
<sequence length="182" mass="19932">MAVELIYETHATTTDNEDGISTGWLPGELSAAGHRQALELGERRRADGLAAVFVSDLHRAVRTARIAFPDGYPPILQDRRLRECDYGDLNGSPAALIAERRARHIDEPFPGGQSYSQVVAATRAFLHDLVKGWDGARVLVIAHSANRWALDCLLDGASLEALLGEGRSAWQPGWRYTVPDGF</sequence>
<dbReference type="CDD" id="cd07067">
    <property type="entry name" value="HP_PGM_like"/>
    <property type="match status" value="1"/>
</dbReference>
<gene>
    <name evidence="2" type="ORF">GCM10009850_005740</name>
</gene>
<dbReference type="PANTHER" id="PTHR46517:SF1">
    <property type="entry name" value="FRUCTOSE-2,6-BISPHOSPHATASE TIGAR"/>
    <property type="match status" value="1"/>
</dbReference>
<evidence type="ECO:0000313" key="3">
    <source>
        <dbReference type="Proteomes" id="UP001499843"/>
    </source>
</evidence>